<evidence type="ECO:0000256" key="2">
    <source>
        <dbReference type="ARBA" id="ARBA00037999"/>
    </source>
</evidence>
<evidence type="ECO:0000313" key="6">
    <source>
        <dbReference type="EMBL" id="PIH05455.1"/>
    </source>
</evidence>
<dbReference type="PANTHER" id="PTHR30244:SF9">
    <property type="entry name" value="PROTEIN RV3402C"/>
    <property type="match status" value="1"/>
</dbReference>
<dbReference type="CDD" id="cd00616">
    <property type="entry name" value="AHBA_syn"/>
    <property type="match status" value="1"/>
</dbReference>
<dbReference type="Pfam" id="PF01041">
    <property type="entry name" value="DegT_DnrJ_EryC1"/>
    <property type="match status" value="1"/>
</dbReference>
<feature type="active site" description="Proton acceptor" evidence="3">
    <location>
        <position position="189"/>
    </location>
</feature>
<dbReference type="Proteomes" id="UP000231322">
    <property type="component" value="Unassembled WGS sequence"/>
</dbReference>
<evidence type="ECO:0000256" key="1">
    <source>
        <dbReference type="ARBA" id="ARBA00022898"/>
    </source>
</evidence>
<accession>A0A2G7HK39</accession>
<dbReference type="InterPro" id="IPR000653">
    <property type="entry name" value="DegT/StrS_aminotransferase"/>
</dbReference>
<keyword evidence="7" id="KW-1185">Reference proteome</keyword>
<gene>
    <name evidence="6" type="ORF">CS538_02895</name>
</gene>
<dbReference type="SUPFAM" id="SSF53383">
    <property type="entry name" value="PLP-dependent transferases"/>
    <property type="match status" value="1"/>
</dbReference>
<dbReference type="PIRSF" id="PIRSF000390">
    <property type="entry name" value="PLP_StrS"/>
    <property type="match status" value="1"/>
</dbReference>
<dbReference type="EMBL" id="PEIK01000002">
    <property type="protein sequence ID" value="PIH05455.1"/>
    <property type="molecule type" value="Genomic_DNA"/>
</dbReference>
<sequence length="379" mass="42971">MTAERFTKPFYITRPLLPDINQMNEMIKEIWESNQLSNNGNMVKQLERDLSNFLNTDYLSVFANGTTALQLACKVLRLSGEVITTPFTFAATVHSLHWNNIKPIFCDIEEDTFNINPDLIESLITEDTTAIMPVHVFGTPCNVEKIQRIADKHGLKVVYDAAHAFGVEIDGKPISSFGDISMFSFHATKIYHTIEGGALTFKDAYSKERADSLRNFGIQGIDNITEPGTNGKLNEVQAAVGILLLKMVEDEIEKRKKITNLYRKLLENIPGITTSKDIEGVKYNYPYFVIRVDKKEYGLSRDELYEELKKYNVISRKYFYPLCSNFQCYRDIPSASVSRLPVANKIAEMVLALPLHGRMLNSDVENICSIIQSIRSSIL</sequence>
<keyword evidence="6" id="KW-0808">Transferase</keyword>
<reference evidence="6 7" key="1">
    <citation type="submission" date="2017-10" db="EMBL/GenBank/DDBJ databases">
        <title>Reclassification of Eubacterium combesii and discrepancies in the nomenclature of botulinum neurotoxin producing clostridia. Request for an Opinion.</title>
        <authorList>
            <person name="Dobritsa A.P."/>
            <person name="Kutumbaka K.K."/>
            <person name="Samadpour M."/>
        </authorList>
    </citation>
    <scope>NUCLEOTIDE SEQUENCE [LARGE SCALE GENOMIC DNA]</scope>
    <source>
        <strain evidence="6 7">DSM 20696</strain>
    </source>
</reference>
<dbReference type="Gene3D" id="3.90.1150.10">
    <property type="entry name" value="Aspartate Aminotransferase, domain 1"/>
    <property type="match status" value="1"/>
</dbReference>
<name>A0A2G7HK39_9CLOT</name>
<keyword evidence="6" id="KW-0032">Aminotransferase</keyword>
<dbReference type="GO" id="GO:0008483">
    <property type="term" value="F:transaminase activity"/>
    <property type="evidence" value="ECO:0007669"/>
    <property type="project" value="UniProtKB-KW"/>
</dbReference>
<dbReference type="PANTHER" id="PTHR30244">
    <property type="entry name" value="TRANSAMINASE"/>
    <property type="match status" value="1"/>
</dbReference>
<dbReference type="InterPro" id="IPR015421">
    <property type="entry name" value="PyrdxlP-dep_Trfase_major"/>
</dbReference>
<evidence type="ECO:0000256" key="4">
    <source>
        <dbReference type="PIRSR" id="PIRSR000390-2"/>
    </source>
</evidence>
<comment type="similarity">
    <text evidence="2 5">Belongs to the DegT/DnrJ/EryC1 family.</text>
</comment>
<dbReference type="InterPro" id="IPR015424">
    <property type="entry name" value="PyrdxlP-dep_Trfase"/>
</dbReference>
<feature type="modified residue" description="N6-(pyridoxal phosphate)lysine" evidence="4">
    <location>
        <position position="189"/>
    </location>
</feature>
<dbReference type="RefSeq" id="WP_099837896.1">
    <property type="nucleotide sequence ID" value="NZ_PEIK01000002.1"/>
</dbReference>
<dbReference type="AlphaFoldDB" id="A0A2G7HK39"/>
<proteinExistence type="inferred from homology"/>
<evidence type="ECO:0000256" key="5">
    <source>
        <dbReference type="RuleBase" id="RU004508"/>
    </source>
</evidence>
<dbReference type="FunFam" id="3.40.640.10:FF:000253">
    <property type="entry name" value="Nucleotide sugar transaminase"/>
    <property type="match status" value="1"/>
</dbReference>
<keyword evidence="1 4" id="KW-0663">Pyridoxal phosphate</keyword>
<evidence type="ECO:0000256" key="3">
    <source>
        <dbReference type="PIRSR" id="PIRSR000390-1"/>
    </source>
</evidence>
<dbReference type="Gene3D" id="3.40.640.10">
    <property type="entry name" value="Type I PLP-dependent aspartate aminotransferase-like (Major domain)"/>
    <property type="match status" value="1"/>
</dbReference>
<dbReference type="GO" id="GO:0000271">
    <property type="term" value="P:polysaccharide biosynthetic process"/>
    <property type="evidence" value="ECO:0007669"/>
    <property type="project" value="TreeGrafter"/>
</dbReference>
<protein>
    <submittedName>
        <fullName evidence="6">Aminotransferase</fullName>
    </submittedName>
</protein>
<comment type="caution">
    <text evidence="6">The sequence shown here is derived from an EMBL/GenBank/DDBJ whole genome shotgun (WGS) entry which is preliminary data.</text>
</comment>
<dbReference type="InterPro" id="IPR015422">
    <property type="entry name" value="PyrdxlP-dep_Trfase_small"/>
</dbReference>
<evidence type="ECO:0000313" key="7">
    <source>
        <dbReference type="Proteomes" id="UP000231322"/>
    </source>
</evidence>
<dbReference type="GO" id="GO:0030170">
    <property type="term" value="F:pyridoxal phosphate binding"/>
    <property type="evidence" value="ECO:0007669"/>
    <property type="project" value="TreeGrafter"/>
</dbReference>
<organism evidence="6 7">
    <name type="scientific">Clostridium combesii</name>
    <dbReference type="NCBI Taxonomy" id="39481"/>
    <lineage>
        <taxon>Bacteria</taxon>
        <taxon>Bacillati</taxon>
        <taxon>Bacillota</taxon>
        <taxon>Clostridia</taxon>
        <taxon>Eubacteriales</taxon>
        <taxon>Clostridiaceae</taxon>
        <taxon>Clostridium</taxon>
    </lineage>
</organism>